<feature type="transmembrane region" description="Helical" evidence="2">
    <location>
        <begin position="59"/>
        <end position="78"/>
    </location>
</feature>
<name>A0ABU4FKR7_9ACTN</name>
<evidence type="ECO:0000313" key="3">
    <source>
        <dbReference type="EMBL" id="MDV7221159.1"/>
    </source>
</evidence>
<protein>
    <submittedName>
        <fullName evidence="3">Uncharacterized protein</fullName>
    </submittedName>
</protein>
<keyword evidence="2" id="KW-0472">Membrane</keyword>
<evidence type="ECO:0000256" key="2">
    <source>
        <dbReference type="SAM" id="Phobius"/>
    </source>
</evidence>
<dbReference type="Proteomes" id="UP001187346">
    <property type="component" value="Unassembled WGS sequence"/>
</dbReference>
<keyword evidence="2" id="KW-0812">Transmembrane</keyword>
<sequence length="119" mass="12473">MIEQDLGSGLPPDPLEERLRNALRARADSVDVHALRPPAPPTGQARLFRLPALHPVRRTAVALLVVAAAVIGVLFVAMHEVREPPVRPANRPSVSPTPNATDAVPVPPASGGVTASLNP</sequence>
<dbReference type="RefSeq" id="WP_317774514.1">
    <property type="nucleotide sequence ID" value="NZ_JAWMAJ010000159.1"/>
</dbReference>
<proteinExistence type="predicted"/>
<feature type="region of interest" description="Disordered" evidence="1">
    <location>
        <begin position="82"/>
        <end position="119"/>
    </location>
</feature>
<evidence type="ECO:0000256" key="1">
    <source>
        <dbReference type="SAM" id="MobiDB-lite"/>
    </source>
</evidence>
<accession>A0ABU4FKR7</accession>
<keyword evidence="2" id="KW-1133">Transmembrane helix</keyword>
<gene>
    <name evidence="3" type="ORF">R5A26_34995</name>
</gene>
<comment type="caution">
    <text evidence="3">The sequence shown here is derived from an EMBL/GenBank/DDBJ whole genome shotgun (WGS) entry which is preliminary data.</text>
</comment>
<dbReference type="EMBL" id="JAWMAJ010000159">
    <property type="protein sequence ID" value="MDV7221159.1"/>
    <property type="molecule type" value="Genomic_DNA"/>
</dbReference>
<evidence type="ECO:0000313" key="4">
    <source>
        <dbReference type="Proteomes" id="UP001187346"/>
    </source>
</evidence>
<keyword evidence="4" id="KW-1185">Reference proteome</keyword>
<reference evidence="3 4" key="1">
    <citation type="submission" date="2023-10" db="EMBL/GenBank/DDBJ databases">
        <title>Characterization of rhizosphere-enriched actinobacteria from wheat plants lab-grown on chernevaya soil.</title>
        <authorList>
            <person name="Tikhonova E.N."/>
            <person name="Konopkin A."/>
            <person name="Kravchenko I.K."/>
        </authorList>
    </citation>
    <scope>NUCLEOTIDE SEQUENCE [LARGE SCALE GENOMIC DNA]</scope>
    <source>
        <strain evidence="3 4">RR29</strain>
    </source>
</reference>
<organism evidence="3 4">
    <name type="scientific">Streptomyces prunicolor</name>
    <dbReference type="NCBI Taxonomy" id="67348"/>
    <lineage>
        <taxon>Bacteria</taxon>
        <taxon>Bacillati</taxon>
        <taxon>Actinomycetota</taxon>
        <taxon>Actinomycetes</taxon>
        <taxon>Kitasatosporales</taxon>
        <taxon>Streptomycetaceae</taxon>
        <taxon>Streptomyces</taxon>
    </lineage>
</organism>